<comment type="subunit">
    <text evidence="9">The complex comprises the extracytoplasmic solute receptor protein and the two transmembrane proteins.</text>
</comment>
<evidence type="ECO:0000256" key="3">
    <source>
        <dbReference type="ARBA" id="ARBA00022475"/>
    </source>
</evidence>
<evidence type="ECO:0000259" key="10">
    <source>
        <dbReference type="Pfam" id="PF04290"/>
    </source>
</evidence>
<dbReference type="InterPro" id="IPR055348">
    <property type="entry name" value="DctQ"/>
</dbReference>
<dbReference type="Proteomes" id="UP000597507">
    <property type="component" value="Unassembled WGS sequence"/>
</dbReference>
<keyword evidence="4 9" id="KW-0997">Cell inner membrane</keyword>
<accession>A0A8J3ED06</accession>
<keyword evidence="5 9" id="KW-0812">Transmembrane</keyword>
<evidence type="ECO:0000256" key="7">
    <source>
        <dbReference type="ARBA" id="ARBA00023136"/>
    </source>
</evidence>
<dbReference type="PANTHER" id="PTHR35011">
    <property type="entry name" value="2,3-DIKETO-L-GULONATE TRAP TRANSPORTER SMALL PERMEASE PROTEIN YIAM"/>
    <property type="match status" value="1"/>
</dbReference>
<dbReference type="PANTHER" id="PTHR35011:SF10">
    <property type="entry name" value="TRAP TRANSPORTER SMALL PERMEASE PROTEIN"/>
    <property type="match status" value="1"/>
</dbReference>
<keyword evidence="12" id="KW-1185">Reference proteome</keyword>
<feature type="domain" description="Tripartite ATP-independent periplasmic transporters DctQ component" evidence="10">
    <location>
        <begin position="30"/>
        <end position="158"/>
    </location>
</feature>
<feature type="transmembrane region" description="Helical" evidence="9">
    <location>
        <begin position="51"/>
        <end position="68"/>
    </location>
</feature>
<feature type="transmembrane region" description="Helical" evidence="9">
    <location>
        <begin position="89"/>
        <end position="110"/>
    </location>
</feature>
<organism evidence="11 12">
    <name type="scientific">Caldovatus sediminis</name>
    <dbReference type="NCBI Taxonomy" id="2041189"/>
    <lineage>
        <taxon>Bacteria</taxon>
        <taxon>Pseudomonadati</taxon>
        <taxon>Pseudomonadota</taxon>
        <taxon>Alphaproteobacteria</taxon>
        <taxon>Acetobacterales</taxon>
        <taxon>Roseomonadaceae</taxon>
        <taxon>Caldovatus</taxon>
    </lineage>
</organism>
<evidence type="ECO:0000256" key="5">
    <source>
        <dbReference type="ARBA" id="ARBA00022692"/>
    </source>
</evidence>
<keyword evidence="7 9" id="KW-0472">Membrane</keyword>
<keyword evidence="3" id="KW-1003">Cell membrane</keyword>
<evidence type="ECO:0000256" key="8">
    <source>
        <dbReference type="ARBA" id="ARBA00038436"/>
    </source>
</evidence>
<evidence type="ECO:0000256" key="9">
    <source>
        <dbReference type="RuleBase" id="RU369079"/>
    </source>
</evidence>
<dbReference type="EMBL" id="BMKS01000003">
    <property type="protein sequence ID" value="GGG26580.1"/>
    <property type="molecule type" value="Genomic_DNA"/>
</dbReference>
<comment type="caution">
    <text evidence="11">The sequence shown here is derived from an EMBL/GenBank/DDBJ whole genome shotgun (WGS) entry which is preliminary data.</text>
</comment>
<evidence type="ECO:0000256" key="4">
    <source>
        <dbReference type="ARBA" id="ARBA00022519"/>
    </source>
</evidence>
<protein>
    <recommendedName>
        <fullName evidence="9">TRAP transporter small permease protein</fullName>
    </recommendedName>
</protein>
<comment type="subcellular location">
    <subcellularLocation>
        <location evidence="1 9">Cell inner membrane</location>
        <topology evidence="1 9">Multi-pass membrane protein</topology>
    </subcellularLocation>
</comment>
<keyword evidence="6 9" id="KW-1133">Transmembrane helix</keyword>
<dbReference type="GO" id="GO:0005886">
    <property type="term" value="C:plasma membrane"/>
    <property type="evidence" value="ECO:0007669"/>
    <property type="project" value="UniProtKB-SubCell"/>
</dbReference>
<dbReference type="InterPro" id="IPR007387">
    <property type="entry name" value="TRAP_DctQ"/>
</dbReference>
<proteinExistence type="inferred from homology"/>
<feature type="transmembrane region" description="Helical" evidence="9">
    <location>
        <begin position="130"/>
        <end position="151"/>
    </location>
</feature>
<dbReference type="AlphaFoldDB" id="A0A8J3ED06"/>
<comment type="similarity">
    <text evidence="8 9">Belongs to the TRAP transporter small permease family.</text>
</comment>
<dbReference type="Pfam" id="PF04290">
    <property type="entry name" value="DctQ"/>
    <property type="match status" value="1"/>
</dbReference>
<dbReference type="GO" id="GO:0015740">
    <property type="term" value="P:C4-dicarboxylate transport"/>
    <property type="evidence" value="ECO:0007669"/>
    <property type="project" value="TreeGrafter"/>
</dbReference>
<evidence type="ECO:0000256" key="6">
    <source>
        <dbReference type="ARBA" id="ARBA00022989"/>
    </source>
</evidence>
<evidence type="ECO:0000313" key="12">
    <source>
        <dbReference type="Proteomes" id="UP000597507"/>
    </source>
</evidence>
<name>A0A8J3ED06_9PROT</name>
<feature type="transmembrane region" description="Helical" evidence="9">
    <location>
        <begin position="12"/>
        <end position="36"/>
    </location>
</feature>
<dbReference type="RefSeq" id="WP_188899207.1">
    <property type="nucleotide sequence ID" value="NZ_BMKS01000003.1"/>
</dbReference>
<evidence type="ECO:0000256" key="1">
    <source>
        <dbReference type="ARBA" id="ARBA00004429"/>
    </source>
</evidence>
<sequence length="182" mass="18743">MASSLLRRALDALYLFGGVLGAVALAAIGVIIALQVGGRALGRVVLGADDLTALTVAASATLPLAYTFRHGAHIRVDLVMGRLAGRARFVMEAVSLLLAAGVALAFAYAMADLAHDSFEFGEVAQGSLAWPLWVPQSLVAFGTALLALALIDDLVVHLAGGTPSYRRAAAAAPPVERAVEEV</sequence>
<dbReference type="GO" id="GO:0022857">
    <property type="term" value="F:transmembrane transporter activity"/>
    <property type="evidence" value="ECO:0007669"/>
    <property type="project" value="UniProtKB-UniRule"/>
</dbReference>
<evidence type="ECO:0000256" key="2">
    <source>
        <dbReference type="ARBA" id="ARBA00022448"/>
    </source>
</evidence>
<reference evidence="11 12" key="1">
    <citation type="journal article" date="2014" name="Int. J. Syst. Evol. Microbiol.">
        <title>Complete genome sequence of Corynebacterium casei LMG S-19264T (=DSM 44701T), isolated from a smear-ripened cheese.</title>
        <authorList>
            <consortium name="US DOE Joint Genome Institute (JGI-PGF)"/>
            <person name="Walter F."/>
            <person name="Albersmeier A."/>
            <person name="Kalinowski J."/>
            <person name="Ruckert C."/>
        </authorList>
    </citation>
    <scope>NUCLEOTIDE SEQUENCE [LARGE SCALE GENOMIC DNA]</scope>
    <source>
        <strain evidence="11 12">CGMCC 1.16330</strain>
    </source>
</reference>
<comment type="function">
    <text evidence="9">Part of the tripartite ATP-independent periplasmic (TRAP) transport system.</text>
</comment>
<keyword evidence="2 9" id="KW-0813">Transport</keyword>
<gene>
    <name evidence="11" type="ORF">GCM10010964_13120</name>
</gene>
<evidence type="ECO:0000313" key="11">
    <source>
        <dbReference type="EMBL" id="GGG26580.1"/>
    </source>
</evidence>